<proteinExistence type="predicted"/>
<sequence length="85" mass="9746">MTSATERFLEMVKAHFEEKGHHVGWVKIEDSKQMVVQIKSESGYFVSAKFGIRGEHVIIYDEWGRSVAVKPTKANLEDVKSWAYS</sequence>
<protein>
    <submittedName>
        <fullName evidence="1">Uncharacterized protein</fullName>
    </submittedName>
</protein>
<reference evidence="1 2" key="1">
    <citation type="submission" date="2016-08" db="EMBL/GenBank/DDBJ databases">
        <title>New Insights into Marine Group III Euryarchaeota, from dark to light.</title>
        <authorList>
            <person name="Haro-Moreno J.M."/>
            <person name="Rodriguez-Valera F."/>
            <person name="Lopez-Garcia P."/>
            <person name="Moreira D."/>
            <person name="Martin-Cuadrado A.B."/>
        </authorList>
    </citation>
    <scope>NUCLEOTIDE SEQUENCE [LARGE SCALE GENOMIC DNA]</scope>
    <source>
        <strain evidence="1">CG-Bathy1</strain>
    </source>
</reference>
<comment type="caution">
    <text evidence="1">The sequence shown here is derived from an EMBL/GenBank/DDBJ whole genome shotgun (WGS) entry which is preliminary data.</text>
</comment>
<name>A0A1J5T731_9ARCH</name>
<evidence type="ECO:0000313" key="1">
    <source>
        <dbReference type="EMBL" id="OIR16673.1"/>
    </source>
</evidence>
<dbReference type="AlphaFoldDB" id="A0A1J5T731"/>
<organism evidence="1 2">
    <name type="scientific">Marine Group III euryarchaeote CG-Bathy1</name>
    <dbReference type="NCBI Taxonomy" id="1889001"/>
    <lineage>
        <taxon>Archaea</taxon>
        <taxon>Methanobacteriati</taxon>
        <taxon>Thermoplasmatota</taxon>
        <taxon>Thermoplasmata</taxon>
        <taxon>Candidatus Thermoprofundales</taxon>
    </lineage>
</organism>
<evidence type="ECO:0000313" key="2">
    <source>
        <dbReference type="Proteomes" id="UP000183815"/>
    </source>
</evidence>
<dbReference type="Proteomes" id="UP000183815">
    <property type="component" value="Unassembled WGS sequence"/>
</dbReference>
<dbReference type="EMBL" id="MIYU01000012">
    <property type="protein sequence ID" value="OIR16673.1"/>
    <property type="molecule type" value="Genomic_DNA"/>
</dbReference>
<gene>
    <name evidence="1" type="ORF">BEU04_01700</name>
</gene>
<accession>A0A1J5T731</accession>